<feature type="region of interest" description="Disordered" evidence="1">
    <location>
        <begin position="88"/>
        <end position="108"/>
    </location>
</feature>
<dbReference type="EMBL" id="KV417297">
    <property type="protein sequence ID" value="KZO94000.1"/>
    <property type="molecule type" value="Genomic_DNA"/>
</dbReference>
<protein>
    <recommendedName>
        <fullName evidence="4">EKC/KEOPS complex subunit GON7</fullName>
    </recommendedName>
</protein>
<organism evidence="2 3">
    <name type="scientific">Calocera viscosa (strain TUFC12733)</name>
    <dbReference type="NCBI Taxonomy" id="1330018"/>
    <lineage>
        <taxon>Eukaryota</taxon>
        <taxon>Fungi</taxon>
        <taxon>Dikarya</taxon>
        <taxon>Basidiomycota</taxon>
        <taxon>Agaricomycotina</taxon>
        <taxon>Dacrymycetes</taxon>
        <taxon>Dacrymycetales</taxon>
        <taxon>Dacrymycetaceae</taxon>
        <taxon>Calocera</taxon>
    </lineage>
</organism>
<dbReference type="OrthoDB" id="2553859at2759"/>
<accession>A0A167JWF4</accession>
<name>A0A167JWF4_CALVF</name>
<evidence type="ECO:0000256" key="1">
    <source>
        <dbReference type="SAM" id="MobiDB-lite"/>
    </source>
</evidence>
<reference evidence="2 3" key="1">
    <citation type="journal article" date="2016" name="Mol. Biol. Evol.">
        <title>Comparative Genomics of Early-Diverging Mushroom-Forming Fungi Provides Insights into the Origins of Lignocellulose Decay Capabilities.</title>
        <authorList>
            <person name="Nagy L.G."/>
            <person name="Riley R."/>
            <person name="Tritt A."/>
            <person name="Adam C."/>
            <person name="Daum C."/>
            <person name="Floudas D."/>
            <person name="Sun H."/>
            <person name="Yadav J.S."/>
            <person name="Pangilinan J."/>
            <person name="Larsson K.H."/>
            <person name="Matsuura K."/>
            <person name="Barry K."/>
            <person name="Labutti K."/>
            <person name="Kuo R."/>
            <person name="Ohm R.A."/>
            <person name="Bhattacharya S.S."/>
            <person name="Shirouzu T."/>
            <person name="Yoshinaga Y."/>
            <person name="Martin F.M."/>
            <person name="Grigoriev I.V."/>
            <person name="Hibbett D.S."/>
        </authorList>
    </citation>
    <scope>NUCLEOTIDE SEQUENCE [LARGE SCALE GENOMIC DNA]</scope>
    <source>
        <strain evidence="2 3">TUFC12733</strain>
    </source>
</reference>
<gene>
    <name evidence="2" type="ORF">CALVIDRAFT_230675</name>
</gene>
<evidence type="ECO:0000313" key="2">
    <source>
        <dbReference type="EMBL" id="KZO94000.1"/>
    </source>
</evidence>
<keyword evidence="3" id="KW-1185">Reference proteome</keyword>
<dbReference type="Proteomes" id="UP000076738">
    <property type="component" value="Unassembled WGS sequence"/>
</dbReference>
<proteinExistence type="predicted"/>
<sequence>MSKAVVIDLKLDLPKATVAPTQAGQPLPASTRYTYPIALPSKPGNNEYYGTLRAAIAAAKDDMGAKLTAWRDAVGDGEKEKEVALVGKKKAKQLEEMEDEEEEDEDEE</sequence>
<feature type="compositionally biased region" description="Acidic residues" evidence="1">
    <location>
        <begin position="96"/>
        <end position="108"/>
    </location>
</feature>
<evidence type="ECO:0008006" key="4">
    <source>
        <dbReference type="Google" id="ProtNLM"/>
    </source>
</evidence>
<evidence type="ECO:0000313" key="3">
    <source>
        <dbReference type="Proteomes" id="UP000076738"/>
    </source>
</evidence>
<dbReference type="AlphaFoldDB" id="A0A167JWF4"/>